<dbReference type="InParanoid" id="K9TC83"/>
<dbReference type="HOGENOM" id="CLU_2696410_0_0_3"/>
<dbReference type="STRING" id="56110.Oscil6304_0395"/>
<sequence length="74" mass="8510">MNELDRNRVHFITGITIAMDHEDGVLILGMLSDSPFSDNQAEAQTKEPISNFALTRQKAKFLREKLDEFLRESE</sequence>
<dbReference type="EMBL" id="CP003607">
    <property type="protein sequence ID" value="AFY80145.1"/>
    <property type="molecule type" value="Genomic_DNA"/>
</dbReference>
<dbReference type="KEGG" id="oac:Oscil6304_0395"/>
<proteinExistence type="predicted"/>
<evidence type="ECO:0000313" key="2">
    <source>
        <dbReference type="Proteomes" id="UP000010367"/>
    </source>
</evidence>
<reference evidence="1 2" key="1">
    <citation type="submission" date="2012-06" db="EMBL/GenBank/DDBJ databases">
        <title>Finished chromosome of genome of Oscillatoria acuminata PCC 6304.</title>
        <authorList>
            <consortium name="US DOE Joint Genome Institute"/>
            <person name="Gugger M."/>
            <person name="Coursin T."/>
            <person name="Rippka R."/>
            <person name="Tandeau De Marsac N."/>
            <person name="Huntemann M."/>
            <person name="Wei C.-L."/>
            <person name="Han J."/>
            <person name="Detter J.C."/>
            <person name="Han C."/>
            <person name="Tapia R."/>
            <person name="Davenport K."/>
            <person name="Daligault H."/>
            <person name="Erkkila T."/>
            <person name="Gu W."/>
            <person name="Munk A.C.C."/>
            <person name="Teshima H."/>
            <person name="Xu Y."/>
            <person name="Chain P."/>
            <person name="Chen A."/>
            <person name="Krypides N."/>
            <person name="Mavromatis K."/>
            <person name="Markowitz V."/>
            <person name="Szeto E."/>
            <person name="Ivanova N."/>
            <person name="Mikhailova N."/>
            <person name="Ovchinnikova G."/>
            <person name="Pagani I."/>
            <person name="Pati A."/>
            <person name="Goodwin L."/>
            <person name="Peters L."/>
            <person name="Pitluck S."/>
            <person name="Woyke T."/>
            <person name="Kerfeld C."/>
        </authorList>
    </citation>
    <scope>NUCLEOTIDE SEQUENCE [LARGE SCALE GENOMIC DNA]</scope>
    <source>
        <strain evidence="1 2">PCC 6304</strain>
    </source>
</reference>
<name>K9TC83_9CYAN</name>
<dbReference type="Proteomes" id="UP000010367">
    <property type="component" value="Chromosome"/>
</dbReference>
<accession>K9TC83</accession>
<dbReference type="RefSeq" id="WP_015146795.1">
    <property type="nucleotide sequence ID" value="NC_019693.1"/>
</dbReference>
<organism evidence="1 2">
    <name type="scientific">Oscillatoria acuminata PCC 6304</name>
    <dbReference type="NCBI Taxonomy" id="56110"/>
    <lineage>
        <taxon>Bacteria</taxon>
        <taxon>Bacillati</taxon>
        <taxon>Cyanobacteriota</taxon>
        <taxon>Cyanophyceae</taxon>
        <taxon>Oscillatoriophycideae</taxon>
        <taxon>Oscillatoriales</taxon>
        <taxon>Oscillatoriaceae</taxon>
        <taxon>Oscillatoria</taxon>
    </lineage>
</organism>
<keyword evidence="2" id="KW-1185">Reference proteome</keyword>
<evidence type="ECO:0000313" key="1">
    <source>
        <dbReference type="EMBL" id="AFY80145.1"/>
    </source>
</evidence>
<dbReference type="OrthoDB" id="495794at2"/>
<gene>
    <name evidence="1" type="ORF">Oscil6304_0395</name>
</gene>
<dbReference type="AlphaFoldDB" id="K9TC83"/>
<protein>
    <submittedName>
        <fullName evidence="1">Uncharacterized protein</fullName>
    </submittedName>
</protein>